<dbReference type="InterPro" id="IPR013815">
    <property type="entry name" value="ATP_grasp_subdomain_1"/>
</dbReference>
<dbReference type="OrthoDB" id="3562at2759"/>
<evidence type="ECO:0000313" key="5">
    <source>
        <dbReference type="EMBL" id="CAF0818558.1"/>
    </source>
</evidence>
<dbReference type="Proteomes" id="UP000663868">
    <property type="component" value="Unassembled WGS sequence"/>
</dbReference>
<evidence type="ECO:0000259" key="4">
    <source>
        <dbReference type="PROSITE" id="PS50975"/>
    </source>
</evidence>
<dbReference type="GO" id="GO:0008716">
    <property type="term" value="F:D-alanine-D-alanine ligase activity"/>
    <property type="evidence" value="ECO:0007669"/>
    <property type="project" value="InterPro"/>
</dbReference>
<protein>
    <recommendedName>
        <fullName evidence="4">ATP-grasp domain-containing protein</fullName>
    </recommendedName>
</protein>
<dbReference type="AlphaFoldDB" id="A0A818LSQ0"/>
<dbReference type="PANTHER" id="PTHR23132:SF23">
    <property type="entry name" value="D-ALANINE--D-ALANINE LIGASE B"/>
    <property type="match status" value="1"/>
</dbReference>
<name>A0A818LSQ0_9BILA</name>
<dbReference type="PROSITE" id="PS50975">
    <property type="entry name" value="ATP_GRASP"/>
    <property type="match status" value="1"/>
</dbReference>
<evidence type="ECO:0000313" key="11">
    <source>
        <dbReference type="Proteomes" id="UP000663881"/>
    </source>
</evidence>
<dbReference type="Proteomes" id="UP000663860">
    <property type="component" value="Unassembled WGS sequence"/>
</dbReference>
<evidence type="ECO:0000313" key="10">
    <source>
        <dbReference type="EMBL" id="CAF3944258.1"/>
    </source>
</evidence>
<dbReference type="SUPFAM" id="SSF56059">
    <property type="entry name" value="Glutathione synthetase ATP-binding domain-like"/>
    <property type="match status" value="1"/>
</dbReference>
<organism evidence="8 11">
    <name type="scientific">Adineta steineri</name>
    <dbReference type="NCBI Taxonomy" id="433720"/>
    <lineage>
        <taxon>Eukaryota</taxon>
        <taxon>Metazoa</taxon>
        <taxon>Spiralia</taxon>
        <taxon>Gnathifera</taxon>
        <taxon>Rotifera</taxon>
        <taxon>Eurotatoria</taxon>
        <taxon>Bdelloidea</taxon>
        <taxon>Adinetida</taxon>
        <taxon>Adinetidae</taxon>
        <taxon>Adineta</taxon>
    </lineage>
</organism>
<dbReference type="EMBL" id="CAJOAZ010002604">
    <property type="protein sequence ID" value="CAF3944258.1"/>
    <property type="molecule type" value="Genomic_DNA"/>
</dbReference>
<evidence type="ECO:0000256" key="1">
    <source>
        <dbReference type="ARBA" id="ARBA00010871"/>
    </source>
</evidence>
<dbReference type="EMBL" id="CAJNON010000028">
    <property type="protein sequence ID" value="CAF0818558.1"/>
    <property type="molecule type" value="Genomic_DNA"/>
</dbReference>
<evidence type="ECO:0000313" key="6">
    <source>
        <dbReference type="EMBL" id="CAF0925744.1"/>
    </source>
</evidence>
<comment type="caution">
    <text evidence="8">The sequence shown here is derived from an EMBL/GenBank/DDBJ whole genome shotgun (WGS) entry which is preliminary data.</text>
</comment>
<dbReference type="GO" id="GO:0046872">
    <property type="term" value="F:metal ion binding"/>
    <property type="evidence" value="ECO:0007669"/>
    <property type="project" value="InterPro"/>
</dbReference>
<evidence type="ECO:0000256" key="3">
    <source>
        <dbReference type="PROSITE-ProRule" id="PRU00409"/>
    </source>
</evidence>
<dbReference type="GO" id="GO:0005524">
    <property type="term" value="F:ATP binding"/>
    <property type="evidence" value="ECO:0007669"/>
    <property type="project" value="UniProtKB-UniRule"/>
</dbReference>
<dbReference type="Gene3D" id="3.30.1490.20">
    <property type="entry name" value="ATP-grasp fold, A domain"/>
    <property type="match status" value="1"/>
</dbReference>
<reference evidence="8" key="1">
    <citation type="submission" date="2021-02" db="EMBL/GenBank/DDBJ databases">
        <authorList>
            <person name="Nowell W R."/>
        </authorList>
    </citation>
    <scope>NUCLEOTIDE SEQUENCE</scope>
</reference>
<evidence type="ECO:0000313" key="7">
    <source>
        <dbReference type="EMBL" id="CAF1487292.1"/>
    </source>
</evidence>
<dbReference type="Proteomes" id="UP000663845">
    <property type="component" value="Unassembled WGS sequence"/>
</dbReference>
<dbReference type="EMBL" id="CAJNOE010000109">
    <property type="protein sequence ID" value="CAF0925744.1"/>
    <property type="molecule type" value="Genomic_DNA"/>
</dbReference>
<dbReference type="EMBL" id="CAJNOG010002057">
    <property type="protein sequence ID" value="CAF1487292.1"/>
    <property type="molecule type" value="Genomic_DNA"/>
</dbReference>
<dbReference type="Proteomes" id="UP000663844">
    <property type="component" value="Unassembled WGS sequence"/>
</dbReference>
<dbReference type="Proteomes" id="UP000663891">
    <property type="component" value="Unassembled WGS sequence"/>
</dbReference>
<dbReference type="Proteomes" id="UP000663881">
    <property type="component" value="Unassembled WGS sequence"/>
</dbReference>
<proteinExistence type="inferred from homology"/>
<gene>
    <name evidence="6" type="ORF">IZO911_LOCUS13577</name>
    <name evidence="7" type="ORF">JYZ213_LOCUS42718</name>
    <name evidence="9" type="ORF">KXQ929_LOCUS15094</name>
    <name evidence="8" type="ORF">OKA104_LOCUS5403</name>
    <name evidence="10" type="ORF">OXD698_LOCUS26299</name>
    <name evidence="5" type="ORF">VCS650_LOCUS4944</name>
</gene>
<dbReference type="InterPro" id="IPR011095">
    <property type="entry name" value="Dala_Dala_lig_C"/>
</dbReference>
<dbReference type="Pfam" id="PF07478">
    <property type="entry name" value="Dala_Dala_lig_C"/>
    <property type="match status" value="1"/>
</dbReference>
<evidence type="ECO:0000256" key="2">
    <source>
        <dbReference type="ARBA" id="ARBA00022598"/>
    </source>
</evidence>
<sequence>MPTLRILHLVGSATDDLYCNMSRIYARYCLKDTASFSSLYDFRIAYITPDGLWRFPCSLSEEDIDAAQPVPLSNAIQYITSQNINLMLPHMYCISGMTHYRALFDLLKIPHMGNTSELMAITAHKGKTKAIVAAAGIKVPAGEILRKGDVPTIPPPTIVKPANADNSLGVSLVKEMADYDAALKKAFEHSNEIIVEKFIEPGRELRCSILVKDGQLIDLPVEEFLVNQNQRPIRTYEDKFPTPHADGIFRDWPIITEKTNWMVDPNDPVGQNVQQVARKCHIALGCRYFSIFEFRIDPEGEPWFLEAGLYCSFGRGSGIPLTAEKAGISLEELFKIVVNETLNTAR</sequence>
<dbReference type="EMBL" id="CAJOAY010000186">
    <property type="protein sequence ID" value="CAF3577037.1"/>
    <property type="molecule type" value="Genomic_DNA"/>
</dbReference>
<dbReference type="EMBL" id="CAJOBB010000860">
    <property type="protein sequence ID" value="CAF3766203.1"/>
    <property type="molecule type" value="Genomic_DNA"/>
</dbReference>
<dbReference type="Gene3D" id="3.30.470.20">
    <property type="entry name" value="ATP-grasp fold, B domain"/>
    <property type="match status" value="1"/>
</dbReference>
<dbReference type="Gene3D" id="3.40.50.20">
    <property type="match status" value="1"/>
</dbReference>
<dbReference type="InterPro" id="IPR011761">
    <property type="entry name" value="ATP-grasp"/>
</dbReference>
<comment type="similarity">
    <text evidence="1">Belongs to the D-alanine--D-alanine ligase family.</text>
</comment>
<evidence type="ECO:0000313" key="9">
    <source>
        <dbReference type="EMBL" id="CAF3766203.1"/>
    </source>
</evidence>
<feature type="domain" description="ATP-grasp" evidence="4">
    <location>
        <begin position="129"/>
        <end position="339"/>
    </location>
</feature>
<keyword evidence="3" id="KW-0547">Nucleotide-binding</keyword>
<accession>A0A818LSQ0</accession>
<dbReference type="PANTHER" id="PTHR23132">
    <property type="entry name" value="D-ALANINE--D-ALANINE LIGASE"/>
    <property type="match status" value="1"/>
</dbReference>
<keyword evidence="2" id="KW-0436">Ligase</keyword>
<evidence type="ECO:0000313" key="8">
    <source>
        <dbReference type="EMBL" id="CAF3577037.1"/>
    </source>
</evidence>
<keyword evidence="3" id="KW-0067">ATP-binding</keyword>